<name>A0A371FIE0_MUCPR</name>
<keyword evidence="1" id="KW-0472">Membrane</keyword>
<dbReference type="EMBL" id="QJKJ01009042">
    <property type="protein sequence ID" value="RDX77883.1"/>
    <property type="molecule type" value="Genomic_DNA"/>
</dbReference>
<gene>
    <name evidence="2" type="ORF">CR513_41922</name>
</gene>
<dbReference type="Proteomes" id="UP000257109">
    <property type="component" value="Unassembled WGS sequence"/>
</dbReference>
<feature type="non-terminal residue" evidence="2">
    <location>
        <position position="1"/>
    </location>
</feature>
<organism evidence="2 3">
    <name type="scientific">Mucuna pruriens</name>
    <name type="common">Velvet bean</name>
    <name type="synonym">Dolichos pruriens</name>
    <dbReference type="NCBI Taxonomy" id="157652"/>
    <lineage>
        <taxon>Eukaryota</taxon>
        <taxon>Viridiplantae</taxon>
        <taxon>Streptophyta</taxon>
        <taxon>Embryophyta</taxon>
        <taxon>Tracheophyta</taxon>
        <taxon>Spermatophyta</taxon>
        <taxon>Magnoliopsida</taxon>
        <taxon>eudicotyledons</taxon>
        <taxon>Gunneridae</taxon>
        <taxon>Pentapetalae</taxon>
        <taxon>rosids</taxon>
        <taxon>fabids</taxon>
        <taxon>Fabales</taxon>
        <taxon>Fabaceae</taxon>
        <taxon>Papilionoideae</taxon>
        <taxon>50 kb inversion clade</taxon>
        <taxon>NPAAA clade</taxon>
        <taxon>indigoferoid/millettioid clade</taxon>
        <taxon>Phaseoleae</taxon>
        <taxon>Mucuna</taxon>
    </lineage>
</organism>
<evidence type="ECO:0000256" key="1">
    <source>
        <dbReference type="SAM" id="Phobius"/>
    </source>
</evidence>
<keyword evidence="1" id="KW-1133">Transmembrane helix</keyword>
<feature type="transmembrane region" description="Helical" evidence="1">
    <location>
        <begin position="359"/>
        <end position="380"/>
    </location>
</feature>
<protein>
    <submittedName>
        <fullName evidence="2">Uncharacterized protein</fullName>
    </submittedName>
</protein>
<feature type="transmembrane region" description="Helical" evidence="1">
    <location>
        <begin position="331"/>
        <end position="353"/>
    </location>
</feature>
<comment type="caution">
    <text evidence="2">The sequence shown here is derived from an EMBL/GenBank/DDBJ whole genome shotgun (WGS) entry which is preliminary data.</text>
</comment>
<evidence type="ECO:0000313" key="2">
    <source>
        <dbReference type="EMBL" id="RDX77883.1"/>
    </source>
</evidence>
<keyword evidence="1" id="KW-0812">Transmembrane</keyword>
<dbReference type="AlphaFoldDB" id="A0A371FIE0"/>
<reference evidence="2" key="1">
    <citation type="submission" date="2018-05" db="EMBL/GenBank/DDBJ databases">
        <title>Draft genome of Mucuna pruriens seed.</title>
        <authorList>
            <person name="Nnadi N.E."/>
            <person name="Vos R."/>
            <person name="Hasami M.H."/>
            <person name="Devisetty U.K."/>
            <person name="Aguiy J.C."/>
        </authorList>
    </citation>
    <scope>NUCLEOTIDE SEQUENCE [LARGE SCALE GENOMIC DNA]</scope>
    <source>
        <strain evidence="2">JCA_2017</strain>
    </source>
</reference>
<accession>A0A371FIE0</accession>
<sequence>MENRNYMFYSFIHDIWENLIEIEIYSMKKDSTACYELKARSSTLEIIKYYETLNELWIELDQYQGLEMCKIDSIAYTGFFERGRIFNSDSRQGKTFLSSEETRRSVMLDKGSSNIGFAMVPQKDQPPKENSSQRVVVGNTASTAIDWNIPRIPAISFIERRKCGLNQTTSNKGNVVEHPSTLQLDQDIQAFSKEEMICLQALLNSTSKHLDLCALTMKGKSCFNIFGSYSNNNSLLLLMEIMFLLLDLTMSIFNALYPYTMFFMFLNWLTTLSLYIGLYKIKIDLTMKRTIEKLEQLIKFGFIINVLNIHRLVYFSQCFHIYLQKSLLSPLIVMFVSCQNTIVQNFLLVNLFYLIHSNVWGQLVTLYRGLSGLYHILMIVPM</sequence>
<evidence type="ECO:0000313" key="3">
    <source>
        <dbReference type="Proteomes" id="UP000257109"/>
    </source>
</evidence>
<feature type="transmembrane region" description="Helical" evidence="1">
    <location>
        <begin position="259"/>
        <end position="279"/>
    </location>
</feature>
<keyword evidence="3" id="KW-1185">Reference proteome</keyword>
<proteinExistence type="predicted"/>